<dbReference type="OrthoDB" id="3474596at2"/>
<feature type="region of interest" description="Disordered" evidence="5">
    <location>
        <begin position="201"/>
        <end position="230"/>
    </location>
</feature>
<dbReference type="PANTHER" id="PTHR47506:SF6">
    <property type="entry name" value="HTH-TYPE TRANSCRIPTIONAL REPRESSOR NEMR"/>
    <property type="match status" value="1"/>
</dbReference>
<dbReference type="SUPFAM" id="SSF46689">
    <property type="entry name" value="Homeodomain-like"/>
    <property type="match status" value="1"/>
</dbReference>
<feature type="DNA-binding region" description="H-T-H motif" evidence="4">
    <location>
        <begin position="26"/>
        <end position="45"/>
    </location>
</feature>
<dbReference type="AlphaFoldDB" id="C7QIL2"/>
<proteinExistence type="predicted"/>
<dbReference type="Proteomes" id="UP000000851">
    <property type="component" value="Chromosome"/>
</dbReference>
<dbReference type="PANTHER" id="PTHR47506">
    <property type="entry name" value="TRANSCRIPTIONAL REGULATORY PROTEIN"/>
    <property type="match status" value="1"/>
</dbReference>
<evidence type="ECO:0000313" key="7">
    <source>
        <dbReference type="EMBL" id="ACU75089.1"/>
    </source>
</evidence>
<dbReference type="InterPro" id="IPR036271">
    <property type="entry name" value="Tet_transcr_reg_TetR-rel_C_sf"/>
</dbReference>
<keyword evidence="3" id="KW-0804">Transcription</keyword>
<dbReference type="RefSeq" id="WP_015794818.1">
    <property type="nucleotide sequence ID" value="NC_013131.1"/>
</dbReference>
<keyword evidence="8" id="KW-1185">Reference proteome</keyword>
<evidence type="ECO:0000256" key="1">
    <source>
        <dbReference type="ARBA" id="ARBA00023015"/>
    </source>
</evidence>
<dbReference type="eggNOG" id="COG1309">
    <property type="taxonomic scope" value="Bacteria"/>
</dbReference>
<dbReference type="PRINTS" id="PR00455">
    <property type="entry name" value="HTHTETR"/>
</dbReference>
<organism evidence="7 8">
    <name type="scientific">Catenulispora acidiphila (strain DSM 44928 / JCM 14897 / NBRC 102108 / NRRL B-24433 / ID139908)</name>
    <dbReference type="NCBI Taxonomy" id="479433"/>
    <lineage>
        <taxon>Bacteria</taxon>
        <taxon>Bacillati</taxon>
        <taxon>Actinomycetota</taxon>
        <taxon>Actinomycetes</taxon>
        <taxon>Catenulisporales</taxon>
        <taxon>Catenulisporaceae</taxon>
        <taxon>Catenulispora</taxon>
    </lineage>
</organism>
<dbReference type="SUPFAM" id="SSF48498">
    <property type="entry name" value="Tetracyclin repressor-like, C-terminal domain"/>
    <property type="match status" value="1"/>
</dbReference>
<dbReference type="HOGENOM" id="CLU_080440_0_0_11"/>
<evidence type="ECO:0000256" key="2">
    <source>
        <dbReference type="ARBA" id="ARBA00023125"/>
    </source>
</evidence>
<name>C7QIL2_CATAD</name>
<keyword evidence="1" id="KW-0805">Transcription regulation</keyword>
<dbReference type="STRING" id="479433.Caci_6235"/>
<dbReference type="KEGG" id="cai:Caci_6235"/>
<feature type="domain" description="HTH tetR-type" evidence="6">
    <location>
        <begin position="3"/>
        <end position="63"/>
    </location>
</feature>
<dbReference type="InParanoid" id="C7QIL2"/>
<sequence>MSPDTRDRLLAGTIDALRAHGIAGVSARTIAAAAGVNQALIFYHFGSVDELLAAATLRSTEEQVATYRERFAQVRSLRELQQVGRELRVREREAGNVAVLGQLLAGAQTNAVFAAATRDALRLWIAEIEEVLNRVLAGSVLAEIADAPGLAHALSASFIGMELMAAVDPAGDETAAAALDDLGLLAERLDELGPVTQRALRGAVRRTAKKGRGADRAPGGSAKRGSDQGG</sequence>
<evidence type="ECO:0000259" key="6">
    <source>
        <dbReference type="PROSITE" id="PS50977"/>
    </source>
</evidence>
<evidence type="ECO:0000256" key="5">
    <source>
        <dbReference type="SAM" id="MobiDB-lite"/>
    </source>
</evidence>
<keyword evidence="2 4" id="KW-0238">DNA-binding</keyword>
<protein>
    <submittedName>
        <fullName evidence="7">Transcriptional regulator, TetR family</fullName>
    </submittedName>
</protein>
<dbReference type="InterPro" id="IPR001647">
    <property type="entry name" value="HTH_TetR"/>
</dbReference>
<gene>
    <name evidence="7" type="ordered locus">Caci_6235</name>
</gene>
<dbReference type="EMBL" id="CP001700">
    <property type="protein sequence ID" value="ACU75089.1"/>
    <property type="molecule type" value="Genomic_DNA"/>
</dbReference>
<dbReference type="InterPro" id="IPR009057">
    <property type="entry name" value="Homeodomain-like_sf"/>
</dbReference>
<reference evidence="7 8" key="1">
    <citation type="journal article" date="2009" name="Stand. Genomic Sci.">
        <title>Complete genome sequence of Catenulispora acidiphila type strain (ID 139908).</title>
        <authorList>
            <person name="Copeland A."/>
            <person name="Lapidus A."/>
            <person name="Glavina Del Rio T."/>
            <person name="Nolan M."/>
            <person name="Lucas S."/>
            <person name="Chen F."/>
            <person name="Tice H."/>
            <person name="Cheng J.F."/>
            <person name="Bruce D."/>
            <person name="Goodwin L."/>
            <person name="Pitluck S."/>
            <person name="Mikhailova N."/>
            <person name="Pati A."/>
            <person name="Ivanova N."/>
            <person name="Mavromatis K."/>
            <person name="Chen A."/>
            <person name="Palaniappan K."/>
            <person name="Chain P."/>
            <person name="Land M."/>
            <person name="Hauser L."/>
            <person name="Chang Y.J."/>
            <person name="Jeffries C.D."/>
            <person name="Chertkov O."/>
            <person name="Brettin T."/>
            <person name="Detter J.C."/>
            <person name="Han C."/>
            <person name="Ali Z."/>
            <person name="Tindall B.J."/>
            <person name="Goker M."/>
            <person name="Bristow J."/>
            <person name="Eisen J.A."/>
            <person name="Markowitz V."/>
            <person name="Hugenholtz P."/>
            <person name="Kyrpides N.C."/>
            <person name="Klenk H.P."/>
        </authorList>
    </citation>
    <scope>NUCLEOTIDE SEQUENCE [LARGE SCALE GENOMIC DNA]</scope>
    <source>
        <strain evidence="8">DSM 44928 / JCM 14897 / NBRC 102108 / NRRL B-24433 / ID139908</strain>
    </source>
</reference>
<accession>C7QIL2</accession>
<evidence type="ECO:0000256" key="4">
    <source>
        <dbReference type="PROSITE-ProRule" id="PRU00335"/>
    </source>
</evidence>
<dbReference type="Gene3D" id="1.10.357.10">
    <property type="entry name" value="Tetracycline Repressor, domain 2"/>
    <property type="match status" value="1"/>
</dbReference>
<evidence type="ECO:0000313" key="8">
    <source>
        <dbReference type="Proteomes" id="UP000000851"/>
    </source>
</evidence>
<dbReference type="Pfam" id="PF00440">
    <property type="entry name" value="TetR_N"/>
    <property type="match status" value="1"/>
</dbReference>
<evidence type="ECO:0000256" key="3">
    <source>
        <dbReference type="ARBA" id="ARBA00023163"/>
    </source>
</evidence>
<dbReference type="GO" id="GO:0003677">
    <property type="term" value="F:DNA binding"/>
    <property type="evidence" value="ECO:0007669"/>
    <property type="project" value="UniProtKB-UniRule"/>
</dbReference>
<dbReference type="PROSITE" id="PS50977">
    <property type="entry name" value="HTH_TETR_2"/>
    <property type="match status" value="1"/>
</dbReference>